<evidence type="ECO:0000256" key="2">
    <source>
        <dbReference type="ARBA" id="ARBA00004604"/>
    </source>
</evidence>
<evidence type="ECO:0000256" key="9">
    <source>
        <dbReference type="ARBA" id="ARBA00045518"/>
    </source>
</evidence>
<keyword evidence="7" id="KW-0539">Nucleus</keyword>
<evidence type="ECO:0000256" key="8">
    <source>
        <dbReference type="ARBA" id="ARBA00023274"/>
    </source>
</evidence>
<feature type="region of interest" description="Disordered" evidence="10">
    <location>
        <begin position="119"/>
        <end position="139"/>
    </location>
</feature>
<keyword evidence="4" id="KW-0963">Cytoplasm</keyword>
<evidence type="ECO:0000256" key="6">
    <source>
        <dbReference type="ARBA" id="ARBA00023135"/>
    </source>
</evidence>
<protein>
    <submittedName>
        <fullName evidence="12">Signal recognition particle 19 kDa protein</fullName>
    </submittedName>
</protein>
<keyword evidence="5" id="KW-0694">RNA-binding</keyword>
<comment type="subcellular location">
    <subcellularLocation>
        <location evidence="1">Cytoplasm</location>
    </subcellularLocation>
    <subcellularLocation>
        <location evidence="2">Nucleus</location>
        <location evidence="2">Nucleolus</location>
    </subcellularLocation>
</comment>
<dbReference type="GO" id="GO:0005730">
    <property type="term" value="C:nucleolus"/>
    <property type="evidence" value="ECO:0007669"/>
    <property type="project" value="UniProtKB-SubCell"/>
</dbReference>
<sequence>MAVNLYASKAHSDESKWVCIYPVYLNKKRTTTEGRRVKQDLAIENPTSQEIFDILSHAGLKCRVEKNKMHPLDPNRDMNLQGRVRVQLKNDDGKPVDAKFPNRLSLIKYACEMIPKLKTRQGGAAQSQPAASGGKKKKR</sequence>
<name>A0A1I7YMG8_9BILA</name>
<evidence type="ECO:0000313" key="11">
    <source>
        <dbReference type="Proteomes" id="UP000095287"/>
    </source>
</evidence>
<evidence type="ECO:0000256" key="7">
    <source>
        <dbReference type="ARBA" id="ARBA00023242"/>
    </source>
</evidence>
<feature type="compositionally biased region" description="Low complexity" evidence="10">
    <location>
        <begin position="121"/>
        <end position="133"/>
    </location>
</feature>
<evidence type="ECO:0000256" key="3">
    <source>
        <dbReference type="ARBA" id="ARBA00008910"/>
    </source>
</evidence>
<keyword evidence="11" id="KW-1185">Reference proteome</keyword>
<accession>A0A1I7YMG8</accession>
<dbReference type="InterPro" id="IPR036521">
    <property type="entry name" value="SRP19-like_sf"/>
</dbReference>
<comment type="similarity">
    <text evidence="3">Belongs to the SRP19 family.</text>
</comment>
<dbReference type="AlphaFoldDB" id="A0A1I7YMG8"/>
<evidence type="ECO:0000313" key="12">
    <source>
        <dbReference type="WBParaSite" id="L893_g17836.t1"/>
    </source>
</evidence>
<keyword evidence="6" id="KW-0733">Signal recognition particle</keyword>
<organism evidence="11 12">
    <name type="scientific">Steinernema glaseri</name>
    <dbReference type="NCBI Taxonomy" id="37863"/>
    <lineage>
        <taxon>Eukaryota</taxon>
        <taxon>Metazoa</taxon>
        <taxon>Ecdysozoa</taxon>
        <taxon>Nematoda</taxon>
        <taxon>Chromadorea</taxon>
        <taxon>Rhabditida</taxon>
        <taxon>Tylenchina</taxon>
        <taxon>Panagrolaimomorpha</taxon>
        <taxon>Strongyloidoidea</taxon>
        <taxon>Steinernematidae</taxon>
        <taxon>Steinernema</taxon>
    </lineage>
</organism>
<dbReference type="GO" id="GO:0008312">
    <property type="term" value="F:7S RNA binding"/>
    <property type="evidence" value="ECO:0007669"/>
    <property type="project" value="InterPro"/>
</dbReference>
<evidence type="ECO:0000256" key="10">
    <source>
        <dbReference type="SAM" id="MobiDB-lite"/>
    </source>
</evidence>
<proteinExistence type="inferred from homology"/>
<evidence type="ECO:0000256" key="1">
    <source>
        <dbReference type="ARBA" id="ARBA00004496"/>
    </source>
</evidence>
<dbReference type="PANTHER" id="PTHR17453">
    <property type="entry name" value="SIGNAL RECOGNITION PARTICLE 19 KD PROTEIN"/>
    <property type="match status" value="1"/>
</dbReference>
<keyword evidence="8" id="KW-0687">Ribonucleoprotein</keyword>
<evidence type="ECO:0000256" key="4">
    <source>
        <dbReference type="ARBA" id="ARBA00022490"/>
    </source>
</evidence>
<dbReference type="Gene3D" id="3.30.56.30">
    <property type="entry name" value="Signal recognition particle, SRP19-like subunit"/>
    <property type="match status" value="1"/>
</dbReference>
<comment type="function">
    <text evidence="9">Component of the signal recognition particle (SRP) complex, a ribonucleoprotein complex that mediates the cotranslational targeting of secretory and membrane proteins to the endoplasmic reticulum (ER). Binds directly to 7SL RNA. Mediates binding of SRP54 to the SRP complex.</text>
</comment>
<dbReference type="WBParaSite" id="L893_g17836.t1">
    <property type="protein sequence ID" value="L893_g17836.t1"/>
    <property type="gene ID" value="L893_g17836"/>
</dbReference>
<reference evidence="12" key="1">
    <citation type="submission" date="2016-11" db="UniProtKB">
        <authorList>
            <consortium name="WormBaseParasite"/>
        </authorList>
    </citation>
    <scope>IDENTIFICATION</scope>
</reference>
<dbReference type="PANTHER" id="PTHR17453:SF0">
    <property type="entry name" value="SIGNAL RECOGNITION PARTICLE 19 KDA PROTEIN"/>
    <property type="match status" value="1"/>
</dbReference>
<dbReference type="GO" id="GO:0006617">
    <property type="term" value="P:SRP-dependent cotranslational protein targeting to membrane, signal sequence recognition"/>
    <property type="evidence" value="ECO:0007669"/>
    <property type="project" value="TreeGrafter"/>
</dbReference>
<dbReference type="Pfam" id="PF01922">
    <property type="entry name" value="SRP19"/>
    <property type="match status" value="1"/>
</dbReference>
<dbReference type="GO" id="GO:0005786">
    <property type="term" value="C:signal recognition particle, endoplasmic reticulum targeting"/>
    <property type="evidence" value="ECO:0007669"/>
    <property type="project" value="UniProtKB-KW"/>
</dbReference>
<dbReference type="SUPFAM" id="SSF69695">
    <property type="entry name" value="SRP19"/>
    <property type="match status" value="1"/>
</dbReference>
<dbReference type="FunFam" id="3.30.56.30:FF:000002">
    <property type="entry name" value="Signal recognition particle 19kDa"/>
    <property type="match status" value="1"/>
</dbReference>
<dbReference type="Proteomes" id="UP000095287">
    <property type="component" value="Unplaced"/>
</dbReference>
<evidence type="ECO:0000256" key="5">
    <source>
        <dbReference type="ARBA" id="ARBA00022884"/>
    </source>
</evidence>
<dbReference type="InterPro" id="IPR002778">
    <property type="entry name" value="Signal_recog_particle_SRP19"/>
</dbReference>